<dbReference type="Gene3D" id="3.90.1310.10">
    <property type="entry name" value="Penicillin-binding protein 2a (Domain 2)"/>
    <property type="match status" value="1"/>
</dbReference>
<keyword evidence="10" id="KW-0961">Cell wall biogenesis/degradation</keyword>
<keyword evidence="6" id="KW-0133">Cell shape</keyword>
<dbReference type="SUPFAM" id="SSF56601">
    <property type="entry name" value="beta-lactamase/transpeptidase-like"/>
    <property type="match status" value="1"/>
</dbReference>
<dbReference type="PANTHER" id="PTHR30627">
    <property type="entry name" value="PEPTIDOGLYCAN D,D-TRANSPEPTIDASE"/>
    <property type="match status" value="1"/>
</dbReference>
<accession>A0ABR7JL81</accession>
<evidence type="ECO:0000256" key="2">
    <source>
        <dbReference type="ARBA" id="ARBA00004236"/>
    </source>
</evidence>
<evidence type="ECO:0000256" key="12">
    <source>
        <dbReference type="SAM" id="MobiDB-lite"/>
    </source>
</evidence>
<evidence type="ECO:0000313" key="17">
    <source>
        <dbReference type="Proteomes" id="UP000609849"/>
    </source>
</evidence>
<evidence type="ECO:0000256" key="5">
    <source>
        <dbReference type="ARBA" id="ARBA00022692"/>
    </source>
</evidence>
<evidence type="ECO:0000259" key="14">
    <source>
        <dbReference type="Pfam" id="PF00905"/>
    </source>
</evidence>
<dbReference type="Pfam" id="PF00905">
    <property type="entry name" value="Transpeptidase"/>
    <property type="match status" value="2"/>
</dbReference>
<organism evidence="16 17">
    <name type="scientific">Romboutsia faecis</name>
    <dbReference type="NCBI Taxonomy" id="2764597"/>
    <lineage>
        <taxon>Bacteria</taxon>
        <taxon>Bacillati</taxon>
        <taxon>Bacillota</taxon>
        <taxon>Clostridia</taxon>
        <taxon>Peptostreptococcales</taxon>
        <taxon>Peptostreptococcaceae</taxon>
        <taxon>Romboutsia</taxon>
    </lineage>
</organism>
<evidence type="ECO:0000259" key="15">
    <source>
        <dbReference type="Pfam" id="PF03717"/>
    </source>
</evidence>
<reference evidence="16 17" key="1">
    <citation type="submission" date="2020-08" db="EMBL/GenBank/DDBJ databases">
        <authorList>
            <person name="Liu C."/>
            <person name="Sun Q."/>
        </authorList>
    </citation>
    <scope>NUCLEOTIDE SEQUENCE [LARGE SCALE GENOMIC DNA]</scope>
    <source>
        <strain evidence="16 17">NSJ-18</strain>
    </source>
</reference>
<keyword evidence="5 13" id="KW-0812">Transmembrane</keyword>
<comment type="caution">
    <text evidence="16">The sequence shown here is derived from an EMBL/GenBank/DDBJ whole genome shotgun (WGS) entry which is preliminary data.</text>
</comment>
<feature type="region of interest" description="Disordered" evidence="12">
    <location>
        <begin position="974"/>
        <end position="1005"/>
    </location>
</feature>
<dbReference type="Proteomes" id="UP000609849">
    <property type="component" value="Unassembled WGS sequence"/>
</dbReference>
<sequence>MDEKKVNDRFIIIRNMLLVVFAVILVKILYMTVFKYEHYTELAENKTYKELPIKAPRGDIKDKNGKILATTKNQFTVQVSADGISKTDSDKNSMANEISLKLINLLEKNKEEYKDEFPIYIENGKYYYTYDKDIAEYKESEGIPQNLNAKQSFYYIVDKLIDEGVLSQEDKRLEASKLQAKLNKNGEYPPILVSKWVFTQEKNKTDWLASYKINEKDISAKDAFDKIKDYYSAKTGKTKTSMPLNEGMSDADARKVLVVRDLLKSQGYSRYNPVTIAQDISESTISQIEENLMELPGVSIANEPVRYYPNGTLAGHVLGHIGKIPSTKESEYLEKGYLKSDLVGLAGIEKNYESQLRGTDGYKKVQVDAVGKITKEIEVSEPKSGDTVYLSIDKDLQEVAEDSLKRVIDYARTGGTFKSQYGDKSGGGTAPNAKSGALIAIDVNTGDVLASVSYPSYDPNLFTKGSISYSEYADLEPENKNDSLSPSKLLNLATQGVFQPGSTFKMITGMAALENGLDPNYAINDPGMIKYGERKFADYIWHKSKRNHGITNLYKAIQESCNIYFYTIGTGKYLGTGSDLGINMGPDKILEYAKLFGLDDYTGLIDEIEENKGTVPTTEQKLKSTQTLLKSYLEKSMGEAFTDITKEKNPKEFESRIDEIVGWAAEENTPGRVEVINRLIKLKVKEDLAEGFADNIVFNYLKFAKWGTADTFNLSIGQGENAYTPAQMARYVAAIANGGNLVELSVVKKTISSDYQTVVEDTNKSEKIDFKNSDNLKELVQGMKQMATLSSAKSVFGTLPVSVAAKTGTAEKSGKIPTKDEYQYLIDHMGTYGVSKDEAVALSEELIKEREEELSKERENEIKEQLKDKKLDEKERKSLEGELAEGVSVKLDYDNDKLMASYLRKAIQQLNPKATDTIIDQFKSDYDAFAWTVAFAPADDPEIAVVAMIPQGNESSYALLPVREVIGAYMGLNKDAEKTTDKNTDEDEKTTNEEKNINFGSQIKN</sequence>
<keyword evidence="4" id="KW-1003">Cell membrane</keyword>
<evidence type="ECO:0000313" key="16">
    <source>
        <dbReference type="EMBL" id="MBC5995683.1"/>
    </source>
</evidence>
<keyword evidence="17" id="KW-1185">Reference proteome</keyword>
<keyword evidence="7" id="KW-0573">Peptidoglycan synthesis</keyword>
<evidence type="ECO:0000256" key="10">
    <source>
        <dbReference type="ARBA" id="ARBA00023316"/>
    </source>
</evidence>
<dbReference type="RefSeq" id="WP_153925712.1">
    <property type="nucleotide sequence ID" value="NZ_JACRWE010000001.1"/>
</dbReference>
<dbReference type="PANTHER" id="PTHR30627:SF2">
    <property type="entry name" value="PEPTIDOGLYCAN D,D-TRANSPEPTIDASE MRDA"/>
    <property type="match status" value="1"/>
</dbReference>
<feature type="domain" description="Penicillin-binding protein dimerisation" evidence="15">
    <location>
        <begin position="53"/>
        <end position="377"/>
    </location>
</feature>
<evidence type="ECO:0000256" key="7">
    <source>
        <dbReference type="ARBA" id="ARBA00022984"/>
    </source>
</evidence>
<dbReference type="InterPro" id="IPR012338">
    <property type="entry name" value="Beta-lactam/transpept-like"/>
</dbReference>
<evidence type="ECO:0000256" key="6">
    <source>
        <dbReference type="ARBA" id="ARBA00022960"/>
    </source>
</evidence>
<protein>
    <submittedName>
        <fullName evidence="16">Penicillin-binding protein</fullName>
    </submittedName>
</protein>
<dbReference type="InterPro" id="IPR036138">
    <property type="entry name" value="PBP_dimer_sf"/>
</dbReference>
<name>A0ABR7JL81_9FIRM</name>
<dbReference type="InterPro" id="IPR001460">
    <property type="entry name" value="PCN-bd_Tpept"/>
</dbReference>
<proteinExistence type="inferred from homology"/>
<dbReference type="SUPFAM" id="SSF56519">
    <property type="entry name" value="Penicillin binding protein dimerisation domain"/>
    <property type="match status" value="1"/>
</dbReference>
<evidence type="ECO:0000256" key="3">
    <source>
        <dbReference type="ARBA" id="ARBA00007171"/>
    </source>
</evidence>
<comment type="subcellular location">
    <subcellularLocation>
        <location evidence="2">Cell membrane</location>
    </subcellularLocation>
    <subcellularLocation>
        <location evidence="1">Membrane</location>
        <topology evidence="1">Single-pass membrane protein</topology>
    </subcellularLocation>
</comment>
<feature type="coiled-coil region" evidence="11">
    <location>
        <begin position="840"/>
        <end position="882"/>
    </location>
</feature>
<evidence type="ECO:0000256" key="4">
    <source>
        <dbReference type="ARBA" id="ARBA00022475"/>
    </source>
</evidence>
<feature type="domain" description="Penicillin-binding protein transpeptidase" evidence="14">
    <location>
        <begin position="705"/>
        <end position="823"/>
    </location>
</feature>
<comment type="similarity">
    <text evidence="3">Belongs to the transpeptidase family.</text>
</comment>
<dbReference type="InterPro" id="IPR050515">
    <property type="entry name" value="Beta-lactam/transpept"/>
</dbReference>
<dbReference type="Pfam" id="PF03717">
    <property type="entry name" value="PBP_dimer"/>
    <property type="match status" value="1"/>
</dbReference>
<keyword evidence="11" id="KW-0175">Coiled coil</keyword>
<feature type="compositionally biased region" description="Basic and acidic residues" evidence="12">
    <location>
        <begin position="974"/>
        <end position="996"/>
    </location>
</feature>
<feature type="domain" description="Penicillin-binding protein transpeptidase" evidence="14">
    <location>
        <begin position="436"/>
        <end position="622"/>
    </location>
</feature>
<evidence type="ECO:0000256" key="1">
    <source>
        <dbReference type="ARBA" id="ARBA00004167"/>
    </source>
</evidence>
<feature type="transmembrane region" description="Helical" evidence="13">
    <location>
        <begin position="12"/>
        <end position="33"/>
    </location>
</feature>
<keyword evidence="9 13" id="KW-0472">Membrane</keyword>
<evidence type="ECO:0000256" key="11">
    <source>
        <dbReference type="SAM" id="Coils"/>
    </source>
</evidence>
<keyword evidence="8 13" id="KW-1133">Transmembrane helix</keyword>
<evidence type="ECO:0000256" key="13">
    <source>
        <dbReference type="SAM" id="Phobius"/>
    </source>
</evidence>
<dbReference type="EMBL" id="JACRWE010000001">
    <property type="protein sequence ID" value="MBC5995683.1"/>
    <property type="molecule type" value="Genomic_DNA"/>
</dbReference>
<evidence type="ECO:0000256" key="9">
    <source>
        <dbReference type="ARBA" id="ARBA00023136"/>
    </source>
</evidence>
<dbReference type="InterPro" id="IPR005311">
    <property type="entry name" value="PBP_dimer"/>
</dbReference>
<evidence type="ECO:0000256" key="8">
    <source>
        <dbReference type="ARBA" id="ARBA00022989"/>
    </source>
</evidence>
<dbReference type="Gene3D" id="3.40.710.10">
    <property type="entry name" value="DD-peptidase/beta-lactamase superfamily"/>
    <property type="match status" value="2"/>
</dbReference>
<gene>
    <name evidence="16" type="ORF">H8923_02815</name>
</gene>